<organism evidence="3 4">
    <name type="scientific">Rousettus aegyptiacus</name>
    <name type="common">Egyptian fruit bat</name>
    <name type="synonym">Pteropus aegyptiacus</name>
    <dbReference type="NCBI Taxonomy" id="9407"/>
    <lineage>
        <taxon>Eukaryota</taxon>
        <taxon>Metazoa</taxon>
        <taxon>Chordata</taxon>
        <taxon>Craniata</taxon>
        <taxon>Vertebrata</taxon>
        <taxon>Euteleostomi</taxon>
        <taxon>Mammalia</taxon>
        <taxon>Eutheria</taxon>
        <taxon>Laurasiatheria</taxon>
        <taxon>Chiroptera</taxon>
        <taxon>Yinpterochiroptera</taxon>
        <taxon>Pteropodoidea</taxon>
        <taxon>Pteropodidae</taxon>
        <taxon>Rousettinae</taxon>
        <taxon>Rousettus</taxon>
    </lineage>
</organism>
<dbReference type="InterPro" id="IPR039902">
    <property type="entry name" value="CCDC148/CCDC112"/>
</dbReference>
<evidence type="ECO:0000313" key="4">
    <source>
        <dbReference type="Proteomes" id="UP000593571"/>
    </source>
</evidence>
<accession>A0A7J8JB12</accession>
<name>A0A7J8JB12_ROUAE</name>
<evidence type="ECO:0000256" key="2">
    <source>
        <dbReference type="SAM" id="Coils"/>
    </source>
</evidence>
<feature type="coiled-coil region" evidence="2">
    <location>
        <begin position="285"/>
        <end position="312"/>
    </location>
</feature>
<evidence type="ECO:0000256" key="1">
    <source>
        <dbReference type="ARBA" id="ARBA00023054"/>
    </source>
</evidence>
<dbReference type="Proteomes" id="UP000593571">
    <property type="component" value="Unassembled WGS sequence"/>
</dbReference>
<reference evidence="3 4" key="1">
    <citation type="journal article" date="2020" name="Nature">
        <title>Six reference-quality genomes reveal evolution of bat adaptations.</title>
        <authorList>
            <person name="Jebb D."/>
            <person name="Huang Z."/>
            <person name="Pippel M."/>
            <person name="Hughes G.M."/>
            <person name="Lavrichenko K."/>
            <person name="Devanna P."/>
            <person name="Winkler S."/>
            <person name="Jermiin L.S."/>
            <person name="Skirmuntt E.C."/>
            <person name="Katzourakis A."/>
            <person name="Burkitt-Gray L."/>
            <person name="Ray D.A."/>
            <person name="Sullivan K.A.M."/>
            <person name="Roscito J.G."/>
            <person name="Kirilenko B.M."/>
            <person name="Davalos L.M."/>
            <person name="Corthals A.P."/>
            <person name="Power M.L."/>
            <person name="Jones G."/>
            <person name="Ransome R.D."/>
            <person name="Dechmann D.K.N."/>
            <person name="Locatelli A.G."/>
            <person name="Puechmaille S.J."/>
            <person name="Fedrigo O."/>
            <person name="Jarvis E.D."/>
            <person name="Hiller M."/>
            <person name="Vernes S.C."/>
            <person name="Myers E.W."/>
            <person name="Teeling E.C."/>
        </authorList>
    </citation>
    <scope>NUCLEOTIDE SEQUENCE [LARGE SCALE GENOMIC DNA]</scope>
    <source>
        <strain evidence="3">MRouAeg1</strain>
        <tissue evidence="3">Muscle</tissue>
    </source>
</reference>
<sequence length="709" mass="84652">MRSEEGIFLEEYSLPWYLGAYMVVVGHLLWVVETQVRNTSHWTDPGAPFFWTSEALVLMNISLPSPHSPTPNNKSERTQEHLLKTVLCTLHSSVPHLCHKSGDHKYMENMNKRDRPFIAIQKNDSSDNLVFHMKNGIRSIKYKPVDYQQLHALTEAKKLASASIELKIRKAVQTSKISKEQTLIKQHKQVWWQELQRLHEVRCKMEFEIKLFLNEENIGNECLSDLTNFEQELSEQWCTYLKNVINPIQRLRADLKYRQHHISQHSHSHTQLNPVKVLEEVDFVKEQLKAVFEKLSLEQQKLENNLSEWNIKILDHSSEEKSNLLSELPMELETLECPYPDLKSSICNEFCNFTEKYQKKLQDFDLQLEDIYRNFQLSEEDHWVYQAVLDQYPGDLCGRRTLYLDMLQRYFPHKSRHDLVEHEKYCDQYHFARKQRRILIANWNKNRRDFIQKAVLTLAEACATHEMESTLAKDRKKQQELCADLKAKVLQWRAHQEEVARLEMEISARRRKKEEEKEKLWKKKELLQREEKKEKIRKYWAKKEEMWQEMEMRDLQRLEELKKLMAEQSVKDRERVKYRQELLEKRLMEKNEVALQEAHEEAERERRLEALRKQVAIVAQFDPVRMMSDTVASKAKMGIGIEEEFILQKPLFTLNTYNEQQIISDPRLRFELALREAGLHETFYAKEMLSKISPQKPPRKDMESTVFKI</sequence>
<comment type="caution">
    <text evidence="3">The sequence shown here is derived from an EMBL/GenBank/DDBJ whole genome shotgun (WGS) entry which is preliminary data.</text>
</comment>
<keyword evidence="4" id="KW-1185">Reference proteome</keyword>
<dbReference type="AlphaFoldDB" id="A0A7J8JB12"/>
<proteinExistence type="predicted"/>
<protein>
    <submittedName>
        <fullName evidence="3">Coiled-coil domain containing 148</fullName>
    </submittedName>
</protein>
<keyword evidence="1 2" id="KW-0175">Coiled coil</keyword>
<feature type="coiled-coil region" evidence="2">
    <location>
        <begin position="499"/>
        <end position="533"/>
    </location>
</feature>
<dbReference type="PANTHER" id="PTHR21549">
    <property type="entry name" value="MUTATED IN BLADDER CANCER 1"/>
    <property type="match status" value="1"/>
</dbReference>
<dbReference type="EMBL" id="JACASE010000002">
    <property type="protein sequence ID" value="KAF6494034.1"/>
    <property type="molecule type" value="Genomic_DNA"/>
</dbReference>
<gene>
    <name evidence="3" type="ORF">HJG63_002215</name>
</gene>
<evidence type="ECO:0000313" key="3">
    <source>
        <dbReference type="EMBL" id="KAF6494034.1"/>
    </source>
</evidence>
<dbReference type="PANTHER" id="PTHR21549:SF1">
    <property type="entry name" value="COILED-COIL DOMAIN-CONTAINING PROTEIN 148"/>
    <property type="match status" value="1"/>
</dbReference>